<keyword evidence="1" id="KW-0732">Signal</keyword>
<evidence type="ECO:0000313" key="2">
    <source>
        <dbReference type="EMBL" id="MBD2847910.1"/>
    </source>
</evidence>
<accession>A0A927BY66</accession>
<evidence type="ECO:0000313" key="3">
    <source>
        <dbReference type="Proteomes" id="UP000621560"/>
    </source>
</evidence>
<protein>
    <submittedName>
        <fullName evidence="2">Uncharacterized protein</fullName>
    </submittedName>
</protein>
<evidence type="ECO:0000256" key="1">
    <source>
        <dbReference type="SAM" id="SignalP"/>
    </source>
</evidence>
<dbReference type="EMBL" id="JACXIZ010000047">
    <property type="protein sequence ID" value="MBD2847910.1"/>
    <property type="molecule type" value="Genomic_DNA"/>
</dbReference>
<dbReference type="Proteomes" id="UP000621560">
    <property type="component" value="Unassembled WGS sequence"/>
</dbReference>
<sequence length="293" mass="33094">MMRKWMPVYTAAVLIFTSLGSVHAARSSSPPEEASIAAQPSRLEHTVARWTSELAKQPGFEAWKTAKQEIMPLGPGLHGWYVQLASDDKVVGYLVVQAKPDGGYKLGEYGTGGQPLYDEQALYRSMVQLELIPSYSAADARVERRYLSPLLAVWRVTLPNRAIYYFDAKSGEYLPIEDRQWTQSAKRADKSGDYAADEHDKLARTLLNPSFDPYIRFPWLTKTPLQDMNEALSLLEQRRKVWYSAEPYGDSARYVWPTIGAHVWGEVSYFAVDQQGVRMIPSEVLAATGQFFD</sequence>
<comment type="caution">
    <text evidence="2">The sequence shown here is derived from an EMBL/GenBank/DDBJ whole genome shotgun (WGS) entry which is preliminary data.</text>
</comment>
<proteinExistence type="predicted"/>
<dbReference type="AlphaFoldDB" id="A0A927BY66"/>
<gene>
    <name evidence="2" type="ORF">IDH44_22170</name>
</gene>
<name>A0A927BY66_9BACL</name>
<feature type="signal peptide" evidence="1">
    <location>
        <begin position="1"/>
        <end position="24"/>
    </location>
</feature>
<keyword evidence="3" id="KW-1185">Reference proteome</keyword>
<organism evidence="2 3">
    <name type="scientific">Paenibacillus sabuli</name>
    <dbReference type="NCBI Taxonomy" id="2772509"/>
    <lineage>
        <taxon>Bacteria</taxon>
        <taxon>Bacillati</taxon>
        <taxon>Bacillota</taxon>
        <taxon>Bacilli</taxon>
        <taxon>Bacillales</taxon>
        <taxon>Paenibacillaceae</taxon>
        <taxon>Paenibacillus</taxon>
    </lineage>
</organism>
<feature type="chain" id="PRO_5037610437" evidence="1">
    <location>
        <begin position="25"/>
        <end position="293"/>
    </location>
</feature>
<reference evidence="2" key="1">
    <citation type="submission" date="2020-09" db="EMBL/GenBank/DDBJ databases">
        <title>A novel bacterium of genus Paenibacillus, isolated from South China Sea.</title>
        <authorList>
            <person name="Huang H."/>
            <person name="Mo K."/>
            <person name="Hu Y."/>
        </authorList>
    </citation>
    <scope>NUCLEOTIDE SEQUENCE</scope>
    <source>
        <strain evidence="2">IB182496</strain>
    </source>
</reference>
<dbReference type="RefSeq" id="WP_190921013.1">
    <property type="nucleotide sequence ID" value="NZ_JACXIZ010000047.1"/>
</dbReference>